<name>A0A5C3KAQ2_COPMA</name>
<dbReference type="Proteomes" id="UP000307440">
    <property type="component" value="Unassembled WGS sequence"/>
</dbReference>
<dbReference type="OrthoDB" id="2975026at2759"/>
<sequence length="87" mass="9894">MLIVFATLQSHRDWFGMFNCPMECVIRDLRPGGSPLRWSIVSYTLLLWGYGTAIWPLLFEGPWRGTAIPGTRALVQLTVKTQTLQVI</sequence>
<protein>
    <submittedName>
        <fullName evidence="1">Uncharacterized protein</fullName>
    </submittedName>
</protein>
<gene>
    <name evidence="1" type="ORF">FA15DRAFT_371933</name>
</gene>
<dbReference type="AlphaFoldDB" id="A0A5C3KAQ2"/>
<organism evidence="1 2">
    <name type="scientific">Coprinopsis marcescibilis</name>
    <name type="common">Agaric fungus</name>
    <name type="synonym">Psathyrella marcescibilis</name>
    <dbReference type="NCBI Taxonomy" id="230819"/>
    <lineage>
        <taxon>Eukaryota</taxon>
        <taxon>Fungi</taxon>
        <taxon>Dikarya</taxon>
        <taxon>Basidiomycota</taxon>
        <taxon>Agaricomycotina</taxon>
        <taxon>Agaricomycetes</taxon>
        <taxon>Agaricomycetidae</taxon>
        <taxon>Agaricales</taxon>
        <taxon>Agaricineae</taxon>
        <taxon>Psathyrellaceae</taxon>
        <taxon>Coprinopsis</taxon>
    </lineage>
</organism>
<keyword evidence="2" id="KW-1185">Reference proteome</keyword>
<proteinExistence type="predicted"/>
<accession>A0A5C3KAQ2</accession>
<evidence type="ECO:0000313" key="2">
    <source>
        <dbReference type="Proteomes" id="UP000307440"/>
    </source>
</evidence>
<dbReference type="EMBL" id="ML210594">
    <property type="protein sequence ID" value="TFK16968.1"/>
    <property type="molecule type" value="Genomic_DNA"/>
</dbReference>
<reference evidence="1 2" key="1">
    <citation type="journal article" date="2019" name="Nat. Ecol. Evol.">
        <title>Megaphylogeny resolves global patterns of mushroom evolution.</title>
        <authorList>
            <person name="Varga T."/>
            <person name="Krizsan K."/>
            <person name="Foldi C."/>
            <person name="Dima B."/>
            <person name="Sanchez-Garcia M."/>
            <person name="Sanchez-Ramirez S."/>
            <person name="Szollosi G.J."/>
            <person name="Szarkandi J.G."/>
            <person name="Papp V."/>
            <person name="Albert L."/>
            <person name="Andreopoulos W."/>
            <person name="Angelini C."/>
            <person name="Antonin V."/>
            <person name="Barry K.W."/>
            <person name="Bougher N.L."/>
            <person name="Buchanan P."/>
            <person name="Buyck B."/>
            <person name="Bense V."/>
            <person name="Catcheside P."/>
            <person name="Chovatia M."/>
            <person name="Cooper J."/>
            <person name="Damon W."/>
            <person name="Desjardin D."/>
            <person name="Finy P."/>
            <person name="Geml J."/>
            <person name="Haridas S."/>
            <person name="Hughes K."/>
            <person name="Justo A."/>
            <person name="Karasinski D."/>
            <person name="Kautmanova I."/>
            <person name="Kiss B."/>
            <person name="Kocsube S."/>
            <person name="Kotiranta H."/>
            <person name="LaButti K.M."/>
            <person name="Lechner B.E."/>
            <person name="Liimatainen K."/>
            <person name="Lipzen A."/>
            <person name="Lukacs Z."/>
            <person name="Mihaltcheva S."/>
            <person name="Morgado L.N."/>
            <person name="Niskanen T."/>
            <person name="Noordeloos M.E."/>
            <person name="Ohm R.A."/>
            <person name="Ortiz-Santana B."/>
            <person name="Ovrebo C."/>
            <person name="Racz N."/>
            <person name="Riley R."/>
            <person name="Savchenko A."/>
            <person name="Shiryaev A."/>
            <person name="Soop K."/>
            <person name="Spirin V."/>
            <person name="Szebenyi C."/>
            <person name="Tomsovsky M."/>
            <person name="Tulloss R.E."/>
            <person name="Uehling J."/>
            <person name="Grigoriev I.V."/>
            <person name="Vagvolgyi C."/>
            <person name="Papp T."/>
            <person name="Martin F.M."/>
            <person name="Miettinen O."/>
            <person name="Hibbett D.S."/>
            <person name="Nagy L.G."/>
        </authorList>
    </citation>
    <scope>NUCLEOTIDE SEQUENCE [LARGE SCALE GENOMIC DNA]</scope>
    <source>
        <strain evidence="1 2">CBS 121175</strain>
    </source>
</reference>
<evidence type="ECO:0000313" key="1">
    <source>
        <dbReference type="EMBL" id="TFK16968.1"/>
    </source>
</evidence>